<proteinExistence type="predicted"/>
<protein>
    <submittedName>
        <fullName evidence="1">Uncharacterized protein</fullName>
    </submittedName>
</protein>
<reference evidence="2" key="1">
    <citation type="submission" date="2022-10" db="EMBL/GenBank/DDBJ databases">
        <title>Genome assembly of Pristionchus species.</title>
        <authorList>
            <person name="Yoshida K."/>
            <person name="Sommer R.J."/>
        </authorList>
    </citation>
    <scope>NUCLEOTIDE SEQUENCE [LARGE SCALE GENOMIC DNA]</scope>
    <source>
        <strain evidence="2">RS5460</strain>
    </source>
</reference>
<evidence type="ECO:0000313" key="1">
    <source>
        <dbReference type="EMBL" id="GMR40989.1"/>
    </source>
</evidence>
<dbReference type="EMBL" id="BTRK01000003">
    <property type="protein sequence ID" value="GMR40989.1"/>
    <property type="molecule type" value="Genomic_DNA"/>
</dbReference>
<sequence length="103" mass="12191">FVIAITSGLSLAFRDVIKYTINGKEYTETVEQPWFRVHHERHRKIPFHLKNHTLLDKHAHIPEWAQNKIDPYWTEIEKRVFPCVTRACVCEYFSGSNSSLSFE</sequence>
<comment type="caution">
    <text evidence="1">The sequence shown here is derived from an EMBL/GenBank/DDBJ whole genome shotgun (WGS) entry which is preliminary data.</text>
</comment>
<organism evidence="1 2">
    <name type="scientific">Pristionchus mayeri</name>
    <dbReference type="NCBI Taxonomy" id="1317129"/>
    <lineage>
        <taxon>Eukaryota</taxon>
        <taxon>Metazoa</taxon>
        <taxon>Ecdysozoa</taxon>
        <taxon>Nematoda</taxon>
        <taxon>Chromadorea</taxon>
        <taxon>Rhabditida</taxon>
        <taxon>Rhabditina</taxon>
        <taxon>Diplogasteromorpha</taxon>
        <taxon>Diplogasteroidea</taxon>
        <taxon>Neodiplogasteridae</taxon>
        <taxon>Pristionchus</taxon>
    </lineage>
</organism>
<dbReference type="AlphaFoldDB" id="A0AAN4ZJG5"/>
<keyword evidence="2" id="KW-1185">Reference proteome</keyword>
<evidence type="ECO:0000313" key="2">
    <source>
        <dbReference type="Proteomes" id="UP001328107"/>
    </source>
</evidence>
<feature type="non-terminal residue" evidence="1">
    <location>
        <position position="103"/>
    </location>
</feature>
<accession>A0AAN4ZJG5</accession>
<name>A0AAN4ZJG5_9BILA</name>
<gene>
    <name evidence="1" type="ORF">PMAYCL1PPCAC_11184</name>
</gene>
<dbReference type="Proteomes" id="UP001328107">
    <property type="component" value="Unassembled WGS sequence"/>
</dbReference>
<feature type="non-terminal residue" evidence="1">
    <location>
        <position position="1"/>
    </location>
</feature>